<evidence type="ECO:0000313" key="2">
    <source>
        <dbReference type="EMBL" id="CDP09413.1"/>
    </source>
</evidence>
<organism evidence="2 3">
    <name type="scientific">Coffea canephora</name>
    <name type="common">Robusta coffee</name>
    <dbReference type="NCBI Taxonomy" id="49390"/>
    <lineage>
        <taxon>Eukaryota</taxon>
        <taxon>Viridiplantae</taxon>
        <taxon>Streptophyta</taxon>
        <taxon>Embryophyta</taxon>
        <taxon>Tracheophyta</taxon>
        <taxon>Spermatophyta</taxon>
        <taxon>Magnoliopsida</taxon>
        <taxon>eudicotyledons</taxon>
        <taxon>Gunneridae</taxon>
        <taxon>Pentapetalae</taxon>
        <taxon>asterids</taxon>
        <taxon>lamiids</taxon>
        <taxon>Gentianales</taxon>
        <taxon>Rubiaceae</taxon>
        <taxon>Ixoroideae</taxon>
        <taxon>Gardenieae complex</taxon>
        <taxon>Bertiereae - Coffeeae clade</taxon>
        <taxon>Coffeeae</taxon>
        <taxon>Coffea</taxon>
    </lineage>
</organism>
<dbReference type="Proteomes" id="UP000295252">
    <property type="component" value="Chromosome IV"/>
</dbReference>
<evidence type="ECO:0000313" key="3">
    <source>
        <dbReference type="Proteomes" id="UP000295252"/>
    </source>
</evidence>
<keyword evidence="3" id="KW-1185">Reference proteome</keyword>
<name>A0A068UP54_COFCA</name>
<feature type="transmembrane region" description="Helical" evidence="1">
    <location>
        <begin position="33"/>
        <end position="55"/>
    </location>
</feature>
<dbReference type="AlphaFoldDB" id="A0A068UP54"/>
<reference evidence="3" key="1">
    <citation type="journal article" date="2014" name="Science">
        <title>The coffee genome provides insight into the convergent evolution of caffeine biosynthesis.</title>
        <authorList>
            <person name="Denoeud F."/>
            <person name="Carretero-Paulet L."/>
            <person name="Dereeper A."/>
            <person name="Droc G."/>
            <person name="Guyot R."/>
            <person name="Pietrella M."/>
            <person name="Zheng C."/>
            <person name="Alberti A."/>
            <person name="Anthony F."/>
            <person name="Aprea G."/>
            <person name="Aury J.M."/>
            <person name="Bento P."/>
            <person name="Bernard M."/>
            <person name="Bocs S."/>
            <person name="Campa C."/>
            <person name="Cenci A."/>
            <person name="Combes M.C."/>
            <person name="Crouzillat D."/>
            <person name="Da Silva C."/>
            <person name="Daddiego L."/>
            <person name="De Bellis F."/>
            <person name="Dussert S."/>
            <person name="Garsmeur O."/>
            <person name="Gayraud T."/>
            <person name="Guignon V."/>
            <person name="Jahn K."/>
            <person name="Jamilloux V."/>
            <person name="Joet T."/>
            <person name="Labadie K."/>
            <person name="Lan T."/>
            <person name="Leclercq J."/>
            <person name="Lepelley M."/>
            <person name="Leroy T."/>
            <person name="Li L.T."/>
            <person name="Librado P."/>
            <person name="Lopez L."/>
            <person name="Munoz A."/>
            <person name="Noel B."/>
            <person name="Pallavicini A."/>
            <person name="Perrotta G."/>
            <person name="Poncet V."/>
            <person name="Pot D."/>
            <person name="Priyono X."/>
            <person name="Rigoreau M."/>
            <person name="Rouard M."/>
            <person name="Rozas J."/>
            <person name="Tranchant-Dubreuil C."/>
            <person name="VanBuren R."/>
            <person name="Zhang Q."/>
            <person name="Andrade A.C."/>
            <person name="Argout X."/>
            <person name="Bertrand B."/>
            <person name="de Kochko A."/>
            <person name="Graziosi G."/>
            <person name="Henry R.J."/>
            <person name="Jayarama X."/>
            <person name="Ming R."/>
            <person name="Nagai C."/>
            <person name="Rounsley S."/>
            <person name="Sankoff D."/>
            <person name="Giuliano G."/>
            <person name="Albert V.A."/>
            <person name="Wincker P."/>
            <person name="Lashermes P."/>
        </authorList>
    </citation>
    <scope>NUCLEOTIDE SEQUENCE [LARGE SCALE GENOMIC DNA]</scope>
    <source>
        <strain evidence="3">cv. DH200-94</strain>
    </source>
</reference>
<gene>
    <name evidence="2" type="ORF">GSCOC_T00028766001</name>
</gene>
<protein>
    <submittedName>
        <fullName evidence="2">Uncharacterized protein</fullName>
    </submittedName>
</protein>
<sequence>MLPEIKVGIRYFLSFGGSFRHLAKNYSHSRPSLAATFVSGLRFFFFFFGGFFWTLQRLNKSDGDESWVRSNGILRNLGKYFTTVGPFSAGFGGSSTARSGGSAGAMVALLPARRQFSSWSTRNLKRELRELMAEFKELSFSECLHLTIASSVTAYLLHSTVRGIAKLTKSVWSRTGIANLKFSSKRFVLFICVVTYCSFL</sequence>
<keyword evidence="1" id="KW-0472">Membrane</keyword>
<accession>A0A068UP54</accession>
<keyword evidence="1" id="KW-1133">Transmembrane helix</keyword>
<dbReference type="Gramene" id="CDP09413">
    <property type="protein sequence ID" value="CDP09413"/>
    <property type="gene ID" value="GSCOC_T00028766001"/>
</dbReference>
<dbReference type="EMBL" id="HG739122">
    <property type="protein sequence ID" value="CDP09413.1"/>
    <property type="molecule type" value="Genomic_DNA"/>
</dbReference>
<dbReference type="InParanoid" id="A0A068UP54"/>
<keyword evidence="1" id="KW-0812">Transmembrane</keyword>
<evidence type="ECO:0000256" key="1">
    <source>
        <dbReference type="SAM" id="Phobius"/>
    </source>
</evidence>
<proteinExistence type="predicted"/>